<comment type="caution">
    <text evidence="10">The sequence shown here is derived from an EMBL/GenBank/DDBJ whole genome shotgun (WGS) entry which is preliminary data.</text>
</comment>
<evidence type="ECO:0000256" key="1">
    <source>
        <dbReference type="ARBA" id="ARBA00004496"/>
    </source>
</evidence>
<dbReference type="PANTHER" id="PTHR23132">
    <property type="entry name" value="D-ALANINE--D-ALANINE LIGASE"/>
    <property type="match status" value="1"/>
</dbReference>
<feature type="domain" description="ATP-grasp" evidence="9">
    <location>
        <begin position="10"/>
        <end position="135"/>
    </location>
</feature>
<dbReference type="PROSITE" id="PS50975">
    <property type="entry name" value="ATP_GRASP"/>
    <property type="match status" value="1"/>
</dbReference>
<dbReference type="AlphaFoldDB" id="X1IRD8"/>
<comment type="subcellular location">
    <subcellularLocation>
        <location evidence="1">Cytoplasm</location>
    </subcellularLocation>
</comment>
<protein>
    <recommendedName>
        <fullName evidence="9">ATP-grasp domain-containing protein</fullName>
    </recommendedName>
</protein>
<organism evidence="10">
    <name type="scientific">marine sediment metagenome</name>
    <dbReference type="NCBI Taxonomy" id="412755"/>
    <lineage>
        <taxon>unclassified sequences</taxon>
        <taxon>metagenomes</taxon>
        <taxon>ecological metagenomes</taxon>
    </lineage>
</organism>
<keyword evidence="3" id="KW-0963">Cytoplasm</keyword>
<evidence type="ECO:0000313" key="10">
    <source>
        <dbReference type="EMBL" id="GAH84991.1"/>
    </source>
</evidence>
<comment type="similarity">
    <text evidence="2">Belongs to the D-alanine--D-alanine ligase family.</text>
</comment>
<dbReference type="GO" id="GO:0008360">
    <property type="term" value="P:regulation of cell shape"/>
    <property type="evidence" value="ECO:0007669"/>
    <property type="project" value="UniProtKB-KW"/>
</dbReference>
<keyword evidence="7" id="KW-0133">Cell shape</keyword>
<evidence type="ECO:0000256" key="3">
    <source>
        <dbReference type="ARBA" id="ARBA00022490"/>
    </source>
</evidence>
<evidence type="ECO:0000256" key="4">
    <source>
        <dbReference type="ARBA" id="ARBA00022598"/>
    </source>
</evidence>
<evidence type="ECO:0000256" key="8">
    <source>
        <dbReference type="ARBA" id="ARBA00022984"/>
    </source>
</evidence>
<dbReference type="InterPro" id="IPR011761">
    <property type="entry name" value="ATP-grasp"/>
</dbReference>
<dbReference type="GO" id="GO:0008716">
    <property type="term" value="F:D-alanine-D-alanine ligase activity"/>
    <property type="evidence" value="ECO:0007669"/>
    <property type="project" value="InterPro"/>
</dbReference>
<dbReference type="GO" id="GO:0005737">
    <property type="term" value="C:cytoplasm"/>
    <property type="evidence" value="ECO:0007669"/>
    <property type="project" value="UniProtKB-SubCell"/>
</dbReference>
<dbReference type="GO" id="GO:0005524">
    <property type="term" value="F:ATP binding"/>
    <property type="evidence" value="ECO:0007669"/>
    <property type="project" value="UniProtKB-KW"/>
</dbReference>
<keyword evidence="8" id="KW-0573">Peptidoglycan synthesis</keyword>
<evidence type="ECO:0000256" key="5">
    <source>
        <dbReference type="ARBA" id="ARBA00022741"/>
    </source>
</evidence>
<accession>X1IRD8</accession>
<dbReference type="PANTHER" id="PTHR23132:SF23">
    <property type="entry name" value="D-ALANINE--D-ALANINE LIGASE B"/>
    <property type="match status" value="1"/>
</dbReference>
<dbReference type="GO" id="GO:0046872">
    <property type="term" value="F:metal ion binding"/>
    <property type="evidence" value="ECO:0007669"/>
    <property type="project" value="InterPro"/>
</dbReference>
<proteinExistence type="inferred from homology"/>
<dbReference type="Pfam" id="PF07478">
    <property type="entry name" value="Dala_Dala_lig_C"/>
    <property type="match status" value="1"/>
</dbReference>
<dbReference type="InterPro" id="IPR000291">
    <property type="entry name" value="D-Ala_lig_Van_CS"/>
</dbReference>
<dbReference type="PROSITE" id="PS00844">
    <property type="entry name" value="DALA_DALA_LIGASE_2"/>
    <property type="match status" value="1"/>
</dbReference>
<evidence type="ECO:0000256" key="6">
    <source>
        <dbReference type="ARBA" id="ARBA00022840"/>
    </source>
</evidence>
<dbReference type="GO" id="GO:0009252">
    <property type="term" value="P:peptidoglycan biosynthetic process"/>
    <property type="evidence" value="ECO:0007669"/>
    <property type="project" value="UniProtKB-KW"/>
</dbReference>
<evidence type="ECO:0000256" key="2">
    <source>
        <dbReference type="ARBA" id="ARBA00010871"/>
    </source>
</evidence>
<dbReference type="Gene3D" id="3.30.470.20">
    <property type="entry name" value="ATP-grasp fold, B domain"/>
    <property type="match status" value="1"/>
</dbReference>
<dbReference type="InterPro" id="IPR011095">
    <property type="entry name" value="Dala_Dala_lig_C"/>
</dbReference>
<sequence length="147" mass="16576">KTAGKFGTCMIEEFIPGREITLGILFGRGLPIIEIRPTEQFYNYQAKYLDERTQFLFDTIEDDNLKKEVQSTALKCFKVLGLRDFARVDFILGDNQQLYVLEVNTIPGLTAHSLLPMAAAKVHISMGELCTQIINSAMENKKVNTIS</sequence>
<keyword evidence="5" id="KW-0547">Nucleotide-binding</keyword>
<evidence type="ECO:0000259" key="9">
    <source>
        <dbReference type="PROSITE" id="PS50975"/>
    </source>
</evidence>
<name>X1IRD8_9ZZZZ</name>
<evidence type="ECO:0000256" key="7">
    <source>
        <dbReference type="ARBA" id="ARBA00022960"/>
    </source>
</evidence>
<gene>
    <name evidence="10" type="ORF">S03H2_65215</name>
</gene>
<keyword evidence="6" id="KW-0067">ATP-binding</keyword>
<feature type="non-terminal residue" evidence="10">
    <location>
        <position position="1"/>
    </location>
</feature>
<reference evidence="10" key="1">
    <citation type="journal article" date="2014" name="Front. Microbiol.">
        <title>High frequency of phylogenetically diverse reductive dehalogenase-homologous genes in deep subseafloor sedimentary metagenomes.</title>
        <authorList>
            <person name="Kawai M."/>
            <person name="Futagami T."/>
            <person name="Toyoda A."/>
            <person name="Takaki Y."/>
            <person name="Nishi S."/>
            <person name="Hori S."/>
            <person name="Arai W."/>
            <person name="Tsubouchi T."/>
            <person name="Morono Y."/>
            <person name="Uchiyama I."/>
            <person name="Ito T."/>
            <person name="Fujiyama A."/>
            <person name="Inagaki F."/>
            <person name="Takami H."/>
        </authorList>
    </citation>
    <scope>NUCLEOTIDE SEQUENCE</scope>
    <source>
        <strain evidence="10">Expedition CK06-06</strain>
    </source>
</reference>
<dbReference type="SUPFAM" id="SSF56059">
    <property type="entry name" value="Glutathione synthetase ATP-binding domain-like"/>
    <property type="match status" value="1"/>
</dbReference>
<dbReference type="EMBL" id="BARU01042445">
    <property type="protein sequence ID" value="GAH84991.1"/>
    <property type="molecule type" value="Genomic_DNA"/>
</dbReference>
<keyword evidence="4" id="KW-0436">Ligase</keyword>